<accession>A0A0C3B540</accession>
<dbReference type="AlphaFoldDB" id="A0A0C3B540"/>
<evidence type="ECO:0000313" key="1">
    <source>
        <dbReference type="EMBL" id="KIM72402.1"/>
    </source>
</evidence>
<dbReference type="EMBL" id="KN833134">
    <property type="protein sequence ID" value="KIM72402.1"/>
    <property type="molecule type" value="Genomic_DNA"/>
</dbReference>
<dbReference type="HOGENOM" id="CLU_860834_0_0_1"/>
<gene>
    <name evidence="1" type="ORF">PILCRDRAFT_16154</name>
</gene>
<protein>
    <submittedName>
        <fullName evidence="1">Uncharacterized protein</fullName>
    </submittedName>
</protein>
<reference evidence="1 2" key="1">
    <citation type="submission" date="2014-04" db="EMBL/GenBank/DDBJ databases">
        <authorList>
            <consortium name="DOE Joint Genome Institute"/>
            <person name="Kuo A."/>
            <person name="Tarkka M."/>
            <person name="Buscot F."/>
            <person name="Kohler A."/>
            <person name="Nagy L.G."/>
            <person name="Floudas D."/>
            <person name="Copeland A."/>
            <person name="Barry K.W."/>
            <person name="Cichocki N."/>
            <person name="Veneault-Fourrey C."/>
            <person name="LaButti K."/>
            <person name="Lindquist E.A."/>
            <person name="Lipzen A."/>
            <person name="Lundell T."/>
            <person name="Morin E."/>
            <person name="Murat C."/>
            <person name="Sun H."/>
            <person name="Tunlid A."/>
            <person name="Henrissat B."/>
            <person name="Grigoriev I.V."/>
            <person name="Hibbett D.S."/>
            <person name="Martin F."/>
            <person name="Nordberg H.P."/>
            <person name="Cantor M.N."/>
            <person name="Hua S.X."/>
        </authorList>
    </citation>
    <scope>NUCLEOTIDE SEQUENCE [LARGE SCALE GENOMIC DNA]</scope>
    <source>
        <strain evidence="1 2">F 1598</strain>
    </source>
</reference>
<proteinExistence type="predicted"/>
<evidence type="ECO:0000313" key="2">
    <source>
        <dbReference type="Proteomes" id="UP000054166"/>
    </source>
</evidence>
<keyword evidence="2" id="KW-1185">Reference proteome</keyword>
<dbReference type="OrthoDB" id="163438at2759"/>
<dbReference type="Proteomes" id="UP000054166">
    <property type="component" value="Unassembled WGS sequence"/>
</dbReference>
<dbReference type="STRING" id="765440.A0A0C3B540"/>
<name>A0A0C3B540_PILCF</name>
<dbReference type="InParanoid" id="A0A0C3B540"/>
<reference evidence="2" key="2">
    <citation type="submission" date="2015-01" db="EMBL/GenBank/DDBJ databases">
        <title>Evolutionary Origins and Diversification of the Mycorrhizal Mutualists.</title>
        <authorList>
            <consortium name="DOE Joint Genome Institute"/>
            <consortium name="Mycorrhizal Genomics Consortium"/>
            <person name="Kohler A."/>
            <person name="Kuo A."/>
            <person name="Nagy L.G."/>
            <person name="Floudas D."/>
            <person name="Copeland A."/>
            <person name="Barry K.W."/>
            <person name="Cichocki N."/>
            <person name="Veneault-Fourrey C."/>
            <person name="LaButti K."/>
            <person name="Lindquist E.A."/>
            <person name="Lipzen A."/>
            <person name="Lundell T."/>
            <person name="Morin E."/>
            <person name="Murat C."/>
            <person name="Riley R."/>
            <person name="Ohm R."/>
            <person name="Sun H."/>
            <person name="Tunlid A."/>
            <person name="Henrissat B."/>
            <person name="Grigoriev I.V."/>
            <person name="Hibbett D.S."/>
            <person name="Martin F."/>
        </authorList>
    </citation>
    <scope>NUCLEOTIDE SEQUENCE [LARGE SCALE GENOMIC DNA]</scope>
    <source>
        <strain evidence="2">F 1598</strain>
    </source>
</reference>
<organism evidence="1 2">
    <name type="scientific">Piloderma croceum (strain F 1598)</name>
    <dbReference type="NCBI Taxonomy" id="765440"/>
    <lineage>
        <taxon>Eukaryota</taxon>
        <taxon>Fungi</taxon>
        <taxon>Dikarya</taxon>
        <taxon>Basidiomycota</taxon>
        <taxon>Agaricomycotina</taxon>
        <taxon>Agaricomycetes</taxon>
        <taxon>Agaricomycetidae</taxon>
        <taxon>Atheliales</taxon>
        <taxon>Atheliaceae</taxon>
        <taxon>Piloderma</taxon>
    </lineage>
</organism>
<sequence length="323" mass="36073">MVSHADSELRGGFHPTERLSRFVSSARGLDALYLEVLRQAFNPHDHTALSRFKLVMGRILATEEPLSISAHSERRGDHDSADLVELIVPLLGTLLSGIQTAANLIMWTCLSTTAASRHDHSIMTVRAGLSTIRTTGSSNLYVEATLIRYVKTITNAVSLYGTNSEEVIRIEDDGHREIRWLMKVHLLHHDFDVDHGSNIITGRNVVFRSRKYSSFNQLRDRNALPALDANHEFTGKFDVVVFMPPQMPAFPAMTDEPAADSVSQRVVALGIANATCSWQGIAILHVITAEHYCKIHANYKDSVLQNTTFQPLVLAMKHFPMRH</sequence>